<comment type="subcellular location">
    <subcellularLocation>
        <location evidence="1">Cell inner membrane</location>
        <topology evidence="1">Multi-pass membrane protein</topology>
    </subcellularLocation>
</comment>
<dbReference type="InterPro" id="IPR010656">
    <property type="entry name" value="DctM"/>
</dbReference>
<keyword evidence="1" id="KW-0997">Cell inner membrane</keyword>
<gene>
    <name evidence="4" type="ORF">HND93_12690</name>
</gene>
<comment type="function">
    <text evidence="1">Part of the tripartite ATP-independent periplasmic (TRAP) transport system.</text>
</comment>
<evidence type="ECO:0000313" key="5">
    <source>
        <dbReference type="Proteomes" id="UP000584642"/>
    </source>
</evidence>
<evidence type="ECO:0000259" key="3">
    <source>
        <dbReference type="Pfam" id="PF06808"/>
    </source>
</evidence>
<comment type="caution">
    <text evidence="4">The sequence shown here is derived from an EMBL/GenBank/DDBJ whole genome shotgun (WGS) entry which is preliminary data.</text>
</comment>
<feature type="transmembrane region" description="Helical" evidence="2">
    <location>
        <begin position="488"/>
        <end position="515"/>
    </location>
</feature>
<name>A0ABX2TBE2_9PROT</name>
<keyword evidence="5" id="KW-1185">Reference proteome</keyword>
<proteinExistence type="predicted"/>
<feature type="transmembrane region" description="Helical" evidence="2">
    <location>
        <begin position="71"/>
        <end position="90"/>
    </location>
</feature>
<feature type="transmembrane region" description="Helical" evidence="2">
    <location>
        <begin position="432"/>
        <end position="456"/>
    </location>
</feature>
<dbReference type="Pfam" id="PF06808">
    <property type="entry name" value="DctM"/>
    <property type="match status" value="1"/>
</dbReference>
<dbReference type="PANTHER" id="PTHR43849:SF2">
    <property type="entry name" value="BLL3936 PROTEIN"/>
    <property type="match status" value="1"/>
</dbReference>
<feature type="transmembrane region" description="Helical" evidence="2">
    <location>
        <begin position="581"/>
        <end position="598"/>
    </location>
</feature>
<feature type="transmembrane region" description="Helical" evidence="2">
    <location>
        <begin position="102"/>
        <end position="121"/>
    </location>
</feature>
<evidence type="ECO:0000256" key="2">
    <source>
        <dbReference type="SAM" id="Phobius"/>
    </source>
</evidence>
<feature type="transmembrane region" description="Helical" evidence="2">
    <location>
        <begin position="46"/>
        <end position="64"/>
    </location>
</feature>
<feature type="transmembrane region" description="Helical" evidence="2">
    <location>
        <begin position="604"/>
        <end position="624"/>
    </location>
</feature>
<keyword evidence="2" id="KW-1133">Transmembrane helix</keyword>
<feature type="transmembrane region" description="Helical" evidence="2">
    <location>
        <begin position="299"/>
        <end position="318"/>
    </location>
</feature>
<feature type="transmembrane region" description="Helical" evidence="2">
    <location>
        <begin position="173"/>
        <end position="196"/>
    </location>
</feature>
<protein>
    <submittedName>
        <fullName evidence="4">TRAP transporter fused permease subunit</fullName>
    </submittedName>
</protein>
<feature type="transmembrane region" description="Helical" evidence="2">
    <location>
        <begin position="21"/>
        <end position="40"/>
    </location>
</feature>
<dbReference type="NCBIfam" id="TIGR02123">
    <property type="entry name" value="TRAP_fused"/>
    <property type="match status" value="1"/>
</dbReference>
<dbReference type="RefSeq" id="WP_180282342.1">
    <property type="nucleotide sequence ID" value="NZ_JABFDB010000008.1"/>
</dbReference>
<sequence length="644" mass="67329">MTTRESPTRPAAPEGWAAIRQPVALVALAWSLFQIAIYVFPTMDIMIRRGGHVAFGIALAFLTLKGGSPPGWVRWTLAGLVMAVPVYLWTQLDRLYDRIADLDPVLTGDYLAAGLLLVLLVEATRRRMGTGMALLILGFIAYMLFGAHLPGLLAHQVDSVETFIDVMFLTERGIFGIPTGVSAEVVFYFVLFAAVFDVYGGGRLIIDLAVCATGRRVGGPAKAAVLASGLTGSVSGSAVANVMSTGIFTIPLMRRVGYDPRFAASVEAVASTGGQIMPPVMGAGAFIMADFLQLPYGQIALAAVLPSLLYFASLIWAVHLEARNSDLPVLPEGEIGRFGPILRERWHLLIPLAWLAVLIVQGYAVVDAAIQSIVLTIVIGSLRGTTRQGPLALVEALVATAKRSVSVALPCAGASVIVAVISFTGLGTKFTALMLAASGGVAAVAVVMAALGALVLGAGMPTTSAYIMGAVLVVPALAQFAIEPLVAHMFIFYFAIMSMVTPPVALAAYAAATIADTDPTRTGYRSVLLAVPCLIVPFGFVLHPALLTLPGVAAVGWALVVLAVVVWAVTIALIGWFGRRLAPWHRLAIGLAGLAALWPDPLVFAGTVAALAVLLLPLAGGLSLPGRPGRAGPSDRPVRSEGRP</sequence>
<feature type="transmembrane region" description="Helical" evidence="2">
    <location>
        <begin position="552"/>
        <end position="574"/>
    </location>
</feature>
<feature type="transmembrane region" description="Helical" evidence="2">
    <location>
        <begin position="463"/>
        <end position="482"/>
    </location>
</feature>
<keyword evidence="1" id="KW-1003">Cell membrane</keyword>
<dbReference type="Proteomes" id="UP000584642">
    <property type="component" value="Unassembled WGS sequence"/>
</dbReference>
<feature type="transmembrane region" description="Helical" evidence="2">
    <location>
        <begin position="133"/>
        <end position="153"/>
    </location>
</feature>
<reference evidence="4 5" key="1">
    <citation type="submission" date="2020-05" db="EMBL/GenBank/DDBJ databases">
        <title>Azospirillum oleiclasticum sp. nov, a nitrogen-fixing and heavy crude oil-emulsifying bacterium isolated from the crude oil of Yumen Oilfield.</title>
        <authorList>
            <person name="Wu D."/>
            <person name="Cai M."/>
            <person name="Zhang X."/>
        </authorList>
    </citation>
    <scope>NUCLEOTIDE SEQUENCE [LARGE SCALE GENOMIC DNA]</scope>
    <source>
        <strain evidence="4 5">ROY-1-1-2</strain>
    </source>
</reference>
<evidence type="ECO:0000256" key="1">
    <source>
        <dbReference type="RuleBase" id="RU369079"/>
    </source>
</evidence>
<dbReference type="PANTHER" id="PTHR43849">
    <property type="entry name" value="BLL3936 PROTEIN"/>
    <property type="match status" value="1"/>
</dbReference>
<keyword evidence="2" id="KW-0812">Transmembrane</keyword>
<evidence type="ECO:0000313" key="4">
    <source>
        <dbReference type="EMBL" id="NYZ20571.1"/>
    </source>
</evidence>
<accession>A0ABX2TBE2</accession>
<keyword evidence="1" id="KW-0813">Transport</keyword>
<feature type="domain" description="TRAP C4-dicarboxylate transport system permease DctM subunit" evidence="3">
    <location>
        <begin position="116"/>
        <end position="549"/>
    </location>
</feature>
<dbReference type="InterPro" id="IPR011853">
    <property type="entry name" value="TRAP_DctM-Dct_fused"/>
</dbReference>
<dbReference type="EMBL" id="JABFDB010000008">
    <property type="protein sequence ID" value="NYZ20571.1"/>
    <property type="molecule type" value="Genomic_DNA"/>
</dbReference>
<organism evidence="4 5">
    <name type="scientific">Azospirillum oleiclasticum</name>
    <dbReference type="NCBI Taxonomy" id="2735135"/>
    <lineage>
        <taxon>Bacteria</taxon>
        <taxon>Pseudomonadati</taxon>
        <taxon>Pseudomonadota</taxon>
        <taxon>Alphaproteobacteria</taxon>
        <taxon>Rhodospirillales</taxon>
        <taxon>Azospirillaceae</taxon>
        <taxon>Azospirillum</taxon>
    </lineage>
</organism>
<feature type="transmembrane region" description="Helical" evidence="2">
    <location>
        <begin position="407"/>
        <end position="426"/>
    </location>
</feature>
<keyword evidence="2" id="KW-0472">Membrane</keyword>
<feature type="transmembrane region" description="Helical" evidence="2">
    <location>
        <begin position="527"/>
        <end position="546"/>
    </location>
</feature>